<proteinExistence type="predicted"/>
<evidence type="ECO:0000313" key="1">
    <source>
        <dbReference type="EMBL" id="SMC39852.1"/>
    </source>
</evidence>
<evidence type="ECO:0000313" key="2">
    <source>
        <dbReference type="Proteomes" id="UP000192328"/>
    </source>
</evidence>
<comment type="caution">
    <text evidence="1">The sequence shown here is derived from an EMBL/GenBank/DDBJ whole genome shotgun (WGS) entry which is preliminary data.</text>
</comment>
<keyword evidence="2" id="KW-1185">Reference proteome</keyword>
<accession>A0AC61PIN5</accession>
<dbReference type="EMBL" id="FWXZ01000001">
    <property type="protein sequence ID" value="SMC39852.1"/>
    <property type="molecule type" value="Genomic_DNA"/>
</dbReference>
<gene>
    <name evidence="1" type="ORF">SAMN06297397_0631</name>
</gene>
<protein>
    <submittedName>
        <fullName evidence="1">Uncharacterized protein</fullName>
    </submittedName>
</protein>
<dbReference type="Proteomes" id="UP000192328">
    <property type="component" value="Unassembled WGS sequence"/>
</dbReference>
<organism evidence="1 2">
    <name type="scientific">Aristaeella lactis</name>
    <dbReference type="NCBI Taxonomy" id="3046383"/>
    <lineage>
        <taxon>Bacteria</taxon>
        <taxon>Bacillati</taxon>
        <taxon>Bacillota</taxon>
        <taxon>Clostridia</taxon>
        <taxon>Eubacteriales</taxon>
        <taxon>Aristaeellaceae</taxon>
        <taxon>Aristaeella</taxon>
    </lineage>
</organism>
<reference evidence="1" key="1">
    <citation type="submission" date="2017-04" db="EMBL/GenBank/DDBJ databases">
        <authorList>
            <person name="Varghese N."/>
            <person name="Submissions S."/>
        </authorList>
    </citation>
    <scope>NUCLEOTIDE SEQUENCE</scope>
    <source>
        <strain evidence="1">WTE2008</strain>
    </source>
</reference>
<name>A0AC61PIN5_9FIRM</name>
<sequence length="779" mass="86094">MTENKAEKGRNFRDSFRKWLHSSQSTCLLMILAAFLIILGLLLCVCTPRKYDLRVNSISHVTIDATKDVIDKVTTEQLQNAAAEQVTPNYHYKQGVKEEVLTSLADAFQELRSIQQYGLTLRTDENGQLIADRPFSEEEIEYAFSMVDILELNRAQMEIILRSDTNEFEKMVSTVTKAVENSLNSSTIREGQVSQAINLIQQNVGYSLDISFTQIIVPTVLRTCIKPNMIIDPAETEEARQKARDAVEPIVYLQGQNIIREGDRITLSQVEMIRSLGMLNENDYDYSVYYGASIIVLVSMVILLMMLRLLLKDVLTDIRKLAVILIILVLCVGSAVLATLLPSIYIIPISLGAILGTVLIGYRAGLVLTVPLTLLFAAITSCSSTTSFYDVVLITANTLSCGVATVWFLKGRPQRIRVLLSGLIAAVFNVVMIAGIKLLTSAETLNMVQTGVWTIAGSLLSGTIAVALQPAFEAVFHLATPSRLLEIANPNHPLMKRLMIEAPGTYHHSIIVANLAEAAADKIGANAYLARAGAYYHDIGKLKRPGYFSENQHGTNPHEKTDPYISAAILTSHTKDGALMAQKAHLPPEIQDIILQHHGVTPVMFFYHKALQLSDGKHVDINDFRYSGPKPRTREASIVMMADSIEAAVRSMKDPTPKAIDQYIERLIRGKLEDGQLSECPLSLHDIDEICSAFSGILKGVYHERIEYPKVEKYAVQPGTKTSQTVSEDESVKNTEKSSDSDQANENRNAAEKKVNAAEKPDEQNNAVQETGREAESAD</sequence>